<evidence type="ECO:0000313" key="1">
    <source>
        <dbReference type="EMBL" id="EMP05258.1"/>
    </source>
</evidence>
<dbReference type="Proteomes" id="UP000012117">
    <property type="component" value="Unassembled WGS sequence"/>
</dbReference>
<reference evidence="1 2" key="1">
    <citation type="submission" date="2013-01" db="EMBL/GenBank/DDBJ databases">
        <authorList>
            <person name="Harkins D.M."/>
            <person name="Durkin A.S."/>
            <person name="Brinkac L.M."/>
            <person name="Haft D.H."/>
            <person name="Selengut J.D."/>
            <person name="Sanka R."/>
            <person name="DePew J."/>
            <person name="Purushe J."/>
            <person name="Picardeau M."/>
            <person name="Werts C."/>
            <person name="Goarant C."/>
            <person name="Vinetz J.M."/>
            <person name="Sutton G.G."/>
            <person name="Nierman W.C."/>
            <person name="Fouts D.E."/>
        </authorList>
    </citation>
    <scope>NUCLEOTIDE SEQUENCE [LARGE SCALE GENOMIC DNA]</scope>
    <source>
        <strain evidence="1 2">200701872</strain>
    </source>
</reference>
<sequence length="132" mass="15178">MFLFNQLFPFGKFFHCSYGSLVKRKPVLVNARSDVLKGHCLRSNGGLFYSDRKSFFAALNFILDHPIESIEMGKNGKKYVEQNFNPKIVKDKLLRLIEKTIQKNILVRNTSYNFKTSTQLSSLGKQTIPDVL</sequence>
<dbReference type="BioCyc" id="LINT1193029:G11R4-2359-MONOMER"/>
<proteinExistence type="predicted"/>
<accession>M6ZFJ8</accession>
<dbReference type="AlphaFoldDB" id="M6ZFJ8"/>
<name>M6ZFJ8_LEPIR</name>
<comment type="caution">
    <text evidence="1">The sequence shown here is derived from an EMBL/GenBank/DDBJ whole genome shotgun (WGS) entry which is preliminary data.</text>
</comment>
<protein>
    <recommendedName>
        <fullName evidence="3">Glycosyltransferase, group 1 domain protein</fullName>
    </recommendedName>
</protein>
<gene>
    <name evidence="1" type="ORF">LEP1GSC124_3061</name>
</gene>
<dbReference type="EMBL" id="AKWN02000449">
    <property type="protein sequence ID" value="EMP05258.1"/>
    <property type="molecule type" value="Genomic_DNA"/>
</dbReference>
<dbReference type="SUPFAM" id="SSF53756">
    <property type="entry name" value="UDP-Glycosyltransferase/glycogen phosphorylase"/>
    <property type="match status" value="1"/>
</dbReference>
<organism evidence="1 2">
    <name type="scientific">Leptospira interrogans serovar Pyrogenes str. 200701872</name>
    <dbReference type="NCBI Taxonomy" id="1193029"/>
    <lineage>
        <taxon>Bacteria</taxon>
        <taxon>Pseudomonadati</taxon>
        <taxon>Spirochaetota</taxon>
        <taxon>Spirochaetia</taxon>
        <taxon>Leptospirales</taxon>
        <taxon>Leptospiraceae</taxon>
        <taxon>Leptospira</taxon>
    </lineage>
</organism>
<evidence type="ECO:0000313" key="2">
    <source>
        <dbReference type="Proteomes" id="UP000012117"/>
    </source>
</evidence>
<evidence type="ECO:0008006" key="3">
    <source>
        <dbReference type="Google" id="ProtNLM"/>
    </source>
</evidence>